<dbReference type="PRINTS" id="PR00080">
    <property type="entry name" value="SDRFAMILY"/>
</dbReference>
<comment type="similarity">
    <text evidence="1 3">Belongs to the short-chain dehydrogenases/reductases (SDR) family.</text>
</comment>
<dbReference type="PRINTS" id="PR00081">
    <property type="entry name" value="GDHRDH"/>
</dbReference>
<evidence type="ECO:0000259" key="4">
    <source>
        <dbReference type="SMART" id="SM00822"/>
    </source>
</evidence>
<evidence type="ECO:0000256" key="2">
    <source>
        <dbReference type="ARBA" id="ARBA00023002"/>
    </source>
</evidence>
<protein>
    <submittedName>
        <fullName evidence="5">SDR family NAD(P)-dependent oxidoreductase</fullName>
    </submittedName>
</protein>
<dbReference type="InterPro" id="IPR002347">
    <property type="entry name" value="SDR_fam"/>
</dbReference>
<name>A0ABY7TL70_9SPHN</name>
<reference evidence="5 6" key="1">
    <citation type="submission" date="2023-02" db="EMBL/GenBank/DDBJ databases">
        <title>Genome sequence of Sphingomonas naphthae.</title>
        <authorList>
            <person name="Kim S."/>
            <person name="Heo J."/>
            <person name="Kwon S.-W."/>
        </authorList>
    </citation>
    <scope>NUCLEOTIDE SEQUENCE [LARGE SCALE GENOMIC DNA]</scope>
    <source>
        <strain evidence="5 6">KACC 18716</strain>
    </source>
</reference>
<dbReference type="Pfam" id="PF00106">
    <property type="entry name" value="adh_short"/>
    <property type="match status" value="1"/>
</dbReference>
<gene>
    <name evidence="5" type="ORF">PQ455_17890</name>
</gene>
<dbReference type="InterPro" id="IPR036291">
    <property type="entry name" value="NAD(P)-bd_dom_sf"/>
</dbReference>
<sequence length="250" mass="25335">MTTSLAGRVALVTGASSGIGAAAALALAEAGARVAMSARRGDRLAALVARIEAAGGEALAITSDVADEASATGAVEATIAHFGRIDILVNSAGIIQAGGIEGTNLDEYRRVMDVNLMGTVYSCRAAIPAMKAQGFGDIINISSQAGRKSASVFNAYSASKHALNSMSDAMRQEVGQSGIRVCVLMPGATSTDVADGMSDPAMRDMMKAHVTKDGAVSPAEIAAGVVFVAALPPHVNVDLFSIRPTIDTSA</sequence>
<dbReference type="PANTHER" id="PTHR44196">
    <property type="entry name" value="DEHYDROGENASE/REDUCTASE SDR FAMILY MEMBER 7B"/>
    <property type="match status" value="1"/>
</dbReference>
<dbReference type="Proteomes" id="UP001220395">
    <property type="component" value="Chromosome"/>
</dbReference>
<evidence type="ECO:0000313" key="6">
    <source>
        <dbReference type="Proteomes" id="UP001220395"/>
    </source>
</evidence>
<dbReference type="InterPro" id="IPR057326">
    <property type="entry name" value="KR_dom"/>
</dbReference>
<dbReference type="PROSITE" id="PS00061">
    <property type="entry name" value="ADH_SHORT"/>
    <property type="match status" value="1"/>
</dbReference>
<dbReference type="PANTHER" id="PTHR44196:SF1">
    <property type="entry name" value="DEHYDROGENASE_REDUCTASE SDR FAMILY MEMBER 7B"/>
    <property type="match status" value="1"/>
</dbReference>
<evidence type="ECO:0000256" key="3">
    <source>
        <dbReference type="RuleBase" id="RU000363"/>
    </source>
</evidence>
<dbReference type="EMBL" id="CP117411">
    <property type="protein sequence ID" value="WCT73452.1"/>
    <property type="molecule type" value="Genomic_DNA"/>
</dbReference>
<proteinExistence type="inferred from homology"/>
<dbReference type="SMART" id="SM00822">
    <property type="entry name" value="PKS_KR"/>
    <property type="match status" value="1"/>
</dbReference>
<keyword evidence="6" id="KW-1185">Reference proteome</keyword>
<dbReference type="SUPFAM" id="SSF51735">
    <property type="entry name" value="NAD(P)-binding Rossmann-fold domains"/>
    <property type="match status" value="1"/>
</dbReference>
<dbReference type="Gene3D" id="3.40.50.720">
    <property type="entry name" value="NAD(P)-binding Rossmann-like Domain"/>
    <property type="match status" value="1"/>
</dbReference>
<dbReference type="RefSeq" id="WP_273687680.1">
    <property type="nucleotide sequence ID" value="NZ_CP117411.1"/>
</dbReference>
<dbReference type="InterPro" id="IPR020904">
    <property type="entry name" value="Sc_DH/Rdtase_CS"/>
</dbReference>
<evidence type="ECO:0000313" key="5">
    <source>
        <dbReference type="EMBL" id="WCT73452.1"/>
    </source>
</evidence>
<keyword evidence="2" id="KW-0560">Oxidoreductase</keyword>
<organism evidence="5 6">
    <name type="scientific">Sphingomonas naphthae</name>
    <dbReference type="NCBI Taxonomy" id="1813468"/>
    <lineage>
        <taxon>Bacteria</taxon>
        <taxon>Pseudomonadati</taxon>
        <taxon>Pseudomonadota</taxon>
        <taxon>Alphaproteobacteria</taxon>
        <taxon>Sphingomonadales</taxon>
        <taxon>Sphingomonadaceae</taxon>
        <taxon>Sphingomonas</taxon>
    </lineage>
</organism>
<accession>A0ABY7TL70</accession>
<evidence type="ECO:0000256" key="1">
    <source>
        <dbReference type="ARBA" id="ARBA00006484"/>
    </source>
</evidence>
<feature type="domain" description="Ketoreductase" evidence="4">
    <location>
        <begin position="8"/>
        <end position="162"/>
    </location>
</feature>